<dbReference type="EMBL" id="JAGGKP010000005">
    <property type="protein sequence ID" value="MBP1937437.1"/>
    <property type="molecule type" value="Genomic_DNA"/>
</dbReference>
<dbReference type="RefSeq" id="WP_245252273.1">
    <property type="nucleotide sequence ID" value="NZ_CBCRVE010000005.1"/>
</dbReference>
<dbReference type="Proteomes" id="UP001519273">
    <property type="component" value="Unassembled WGS sequence"/>
</dbReference>
<proteinExistence type="predicted"/>
<evidence type="ECO:0000256" key="1">
    <source>
        <dbReference type="SAM" id="Phobius"/>
    </source>
</evidence>
<protein>
    <recommendedName>
        <fullName evidence="4">Pilus assembly protein</fullName>
    </recommendedName>
</protein>
<gene>
    <name evidence="2" type="ORF">J2Z20_002332</name>
</gene>
<keyword evidence="1" id="KW-0812">Transmembrane</keyword>
<sequence>MNKRLFRLGRLKSHHEDGNQCTQAEGQLHNSERGSMVLEASLVLPIFLFFIVFLVYIVQTTLVSTALNTTVSDTTKEISSHMYMVAIAAEAVPGSPSSAPFLNMNFPQLSVQEWVADYSSFLPEPIKGWAEEAVSKGSEPLERLKNQMSEAVLDPIVKPIMKPFVQDSILDYERIHVSKVIVPNFGEQKNPYFGIQASYELPFRIPFLNKKIVLQSKAVERVWVGDTGEFAVNEKDNGEDDHGRVQIIAKPEPAYIGHNATIKVKVQPGTTAALSIFYKSGQSIAKHLGSQQADENGYIEWTWRVGSNTTPGSWKFVVETEDGQHAEVMFEARKKNGE</sequence>
<feature type="transmembrane region" description="Helical" evidence="1">
    <location>
        <begin position="37"/>
        <end position="58"/>
    </location>
</feature>
<keyword evidence="3" id="KW-1185">Reference proteome</keyword>
<accession>A0ABS4H4Y2</accession>
<name>A0ABS4H4Y2_9BACL</name>
<keyword evidence="1" id="KW-0472">Membrane</keyword>
<evidence type="ECO:0008006" key="4">
    <source>
        <dbReference type="Google" id="ProtNLM"/>
    </source>
</evidence>
<organism evidence="2 3">
    <name type="scientific">Paenibacillus sediminis</name>
    <dbReference type="NCBI Taxonomy" id="664909"/>
    <lineage>
        <taxon>Bacteria</taxon>
        <taxon>Bacillati</taxon>
        <taxon>Bacillota</taxon>
        <taxon>Bacilli</taxon>
        <taxon>Bacillales</taxon>
        <taxon>Paenibacillaceae</taxon>
        <taxon>Paenibacillus</taxon>
    </lineage>
</organism>
<comment type="caution">
    <text evidence="2">The sequence shown here is derived from an EMBL/GenBank/DDBJ whole genome shotgun (WGS) entry which is preliminary data.</text>
</comment>
<reference evidence="2 3" key="1">
    <citation type="submission" date="2021-03" db="EMBL/GenBank/DDBJ databases">
        <title>Genomic Encyclopedia of Type Strains, Phase IV (KMG-IV): sequencing the most valuable type-strain genomes for metagenomic binning, comparative biology and taxonomic classification.</title>
        <authorList>
            <person name="Goeker M."/>
        </authorList>
    </citation>
    <scope>NUCLEOTIDE SEQUENCE [LARGE SCALE GENOMIC DNA]</scope>
    <source>
        <strain evidence="2 3">DSM 23491</strain>
    </source>
</reference>
<evidence type="ECO:0000313" key="2">
    <source>
        <dbReference type="EMBL" id="MBP1937437.1"/>
    </source>
</evidence>
<evidence type="ECO:0000313" key="3">
    <source>
        <dbReference type="Proteomes" id="UP001519273"/>
    </source>
</evidence>
<keyword evidence="1" id="KW-1133">Transmembrane helix</keyword>